<protein>
    <submittedName>
        <fullName evidence="2">Uncharacterized protein</fullName>
    </submittedName>
</protein>
<feature type="coiled-coil region" evidence="1">
    <location>
        <begin position="134"/>
        <end position="161"/>
    </location>
</feature>
<name>A0A1Q8S8V2_9PEZI</name>
<evidence type="ECO:0000313" key="3">
    <source>
        <dbReference type="Proteomes" id="UP000186583"/>
    </source>
</evidence>
<proteinExistence type="predicted"/>
<dbReference type="EMBL" id="MPGH01000002">
    <property type="protein sequence ID" value="OLN97869.1"/>
    <property type="molecule type" value="Genomic_DNA"/>
</dbReference>
<organism evidence="2 3">
    <name type="scientific">Colletotrichum chlorophyti</name>
    <dbReference type="NCBI Taxonomy" id="708187"/>
    <lineage>
        <taxon>Eukaryota</taxon>
        <taxon>Fungi</taxon>
        <taxon>Dikarya</taxon>
        <taxon>Ascomycota</taxon>
        <taxon>Pezizomycotina</taxon>
        <taxon>Sordariomycetes</taxon>
        <taxon>Hypocreomycetidae</taxon>
        <taxon>Glomerellales</taxon>
        <taxon>Glomerellaceae</taxon>
        <taxon>Colletotrichum</taxon>
    </lineage>
</organism>
<dbReference type="AlphaFoldDB" id="A0A1Q8S8V2"/>
<dbReference type="Proteomes" id="UP000186583">
    <property type="component" value="Unassembled WGS sequence"/>
</dbReference>
<keyword evidence="3" id="KW-1185">Reference proteome</keyword>
<gene>
    <name evidence="2" type="ORF">CCHL11_02510</name>
</gene>
<sequence length="225" mass="26016">MYSLCAGRRSYLQGSDLDDTRGFDSFLSSIDRWISVIRDDGVDEMSMIGPSGFQAENSNKQTGIATSTETHKIFWLETRHQRKTITGELPKTQSSVQNGPNEVDLKTEIMVLQLRLKVQQARHDEREKSQTGRIRTAEAERQRLEVDKDRLQSQIANERMQHGKDVLKHREERENGQEAGRKLRKLWGILRTMKSKELRRSGMNRFAWGPDDLEAFLLDQEVADK</sequence>
<comment type="caution">
    <text evidence="2">The sequence shown here is derived from an EMBL/GenBank/DDBJ whole genome shotgun (WGS) entry which is preliminary data.</text>
</comment>
<evidence type="ECO:0000256" key="1">
    <source>
        <dbReference type="SAM" id="Coils"/>
    </source>
</evidence>
<reference evidence="2 3" key="1">
    <citation type="submission" date="2016-11" db="EMBL/GenBank/DDBJ databases">
        <title>Draft Genome Assembly of Colletotrichum chlorophyti a pathogen of herbaceous plants.</title>
        <authorList>
            <person name="Gan P."/>
            <person name="Narusaka M."/>
            <person name="Tsushima A."/>
            <person name="Narusaka Y."/>
            <person name="Takano Y."/>
            <person name="Shirasu K."/>
        </authorList>
    </citation>
    <scope>NUCLEOTIDE SEQUENCE [LARGE SCALE GENOMIC DNA]</scope>
    <source>
        <strain evidence="2 3">NTL11</strain>
    </source>
</reference>
<accession>A0A1Q8S8V2</accession>
<evidence type="ECO:0000313" key="2">
    <source>
        <dbReference type="EMBL" id="OLN97869.1"/>
    </source>
</evidence>
<keyword evidence="1" id="KW-0175">Coiled coil</keyword>